<dbReference type="InterPro" id="IPR013083">
    <property type="entry name" value="Znf_RING/FYVE/PHD"/>
</dbReference>
<feature type="domain" description="C3H1-type" evidence="3">
    <location>
        <begin position="61"/>
        <end position="89"/>
    </location>
</feature>
<keyword evidence="1" id="KW-0863">Zinc-finger</keyword>
<feature type="compositionally biased region" description="Low complexity" evidence="2">
    <location>
        <begin position="17"/>
        <end position="27"/>
    </location>
</feature>
<sequence>MPEQESRLPTGSPPRSPSRSSGTAGSGTASPFYKIYECQYWKDGRCLRGENWSYVHAHICPGKKGICHPYLDGNCCFTDKNCYYQHLPIPLRKYEMLARKTANFQELLRRVEFQAKKFQNNKEKSDPTTMEGLTQAVKSSHITTEENTPTCTVILPAEKKAGAKYSFVPESKGFLDLPAEFLCPIGQTIMNDPVVTEAGKTYDRSMIEIWLTQNDIDPLTRRRISAKLVPNQAMKKMIRAYKNERRGPTWKSKALEEWGPEDVGDYIRARGKAACWGEYAKTLVNEEVDGSTLLSYQDLDALLEDFPLIKRPHARNLSLGIRNLILHR</sequence>
<dbReference type="AlphaFoldDB" id="A0A7S2TQE8"/>
<protein>
    <recommendedName>
        <fullName evidence="6">U-box domain-containing protein</fullName>
    </recommendedName>
</protein>
<evidence type="ECO:0000259" key="4">
    <source>
        <dbReference type="PROSITE" id="PS51698"/>
    </source>
</evidence>
<evidence type="ECO:0000259" key="3">
    <source>
        <dbReference type="PROSITE" id="PS50103"/>
    </source>
</evidence>
<evidence type="ECO:0008006" key="6">
    <source>
        <dbReference type="Google" id="ProtNLM"/>
    </source>
</evidence>
<proteinExistence type="predicted"/>
<dbReference type="SUPFAM" id="SSF47769">
    <property type="entry name" value="SAM/Pointed domain"/>
    <property type="match status" value="1"/>
</dbReference>
<dbReference type="GO" id="GO:0008270">
    <property type="term" value="F:zinc ion binding"/>
    <property type="evidence" value="ECO:0007669"/>
    <property type="project" value="UniProtKB-KW"/>
</dbReference>
<dbReference type="InterPro" id="IPR000571">
    <property type="entry name" value="Znf_CCCH"/>
</dbReference>
<evidence type="ECO:0000313" key="5">
    <source>
        <dbReference type="EMBL" id="CAD9762384.1"/>
    </source>
</evidence>
<dbReference type="PANTHER" id="PTHR46573">
    <property type="entry name" value="WD REPEAT, SAM AND U-BOX DOMAIN-CONTAINING PROTEIN 1"/>
    <property type="match status" value="1"/>
</dbReference>
<dbReference type="GO" id="GO:0004842">
    <property type="term" value="F:ubiquitin-protein transferase activity"/>
    <property type="evidence" value="ECO:0007669"/>
    <property type="project" value="InterPro"/>
</dbReference>
<dbReference type="InterPro" id="IPR052085">
    <property type="entry name" value="WD-SAM-U-box"/>
</dbReference>
<accession>A0A7S2TQE8</accession>
<dbReference type="EMBL" id="HBHP01014650">
    <property type="protein sequence ID" value="CAD9762384.1"/>
    <property type="molecule type" value="Transcribed_RNA"/>
</dbReference>
<gene>
    <name evidence="5" type="ORF">LSP00402_LOCUS9144</name>
</gene>
<dbReference type="SUPFAM" id="SSF57850">
    <property type="entry name" value="RING/U-box"/>
    <property type="match status" value="1"/>
</dbReference>
<dbReference type="Pfam" id="PF04564">
    <property type="entry name" value="U-box"/>
    <property type="match status" value="1"/>
</dbReference>
<evidence type="ECO:0000256" key="2">
    <source>
        <dbReference type="SAM" id="MobiDB-lite"/>
    </source>
</evidence>
<organism evidence="5">
    <name type="scientific">Lotharella oceanica</name>
    <dbReference type="NCBI Taxonomy" id="641309"/>
    <lineage>
        <taxon>Eukaryota</taxon>
        <taxon>Sar</taxon>
        <taxon>Rhizaria</taxon>
        <taxon>Cercozoa</taxon>
        <taxon>Chlorarachniophyceae</taxon>
        <taxon>Lotharella</taxon>
    </lineage>
</organism>
<evidence type="ECO:0000256" key="1">
    <source>
        <dbReference type="PROSITE-ProRule" id="PRU00723"/>
    </source>
</evidence>
<dbReference type="Gene3D" id="1.10.150.50">
    <property type="entry name" value="Transcription Factor, Ets-1"/>
    <property type="match status" value="1"/>
</dbReference>
<keyword evidence="1" id="KW-0479">Metal-binding</keyword>
<feature type="zinc finger region" description="C3H1-type" evidence="1">
    <location>
        <begin position="61"/>
        <end position="89"/>
    </location>
</feature>
<feature type="region of interest" description="Disordered" evidence="2">
    <location>
        <begin position="1"/>
        <end position="27"/>
    </location>
</feature>
<reference evidence="5" key="1">
    <citation type="submission" date="2021-01" db="EMBL/GenBank/DDBJ databases">
        <authorList>
            <person name="Corre E."/>
            <person name="Pelletier E."/>
            <person name="Niang G."/>
            <person name="Scheremetjew M."/>
            <person name="Finn R."/>
            <person name="Kale V."/>
            <person name="Holt S."/>
            <person name="Cochrane G."/>
            <person name="Meng A."/>
            <person name="Brown T."/>
            <person name="Cohen L."/>
        </authorList>
    </citation>
    <scope>NUCLEOTIDE SEQUENCE</scope>
    <source>
        <strain evidence="5">CCMP622</strain>
    </source>
</reference>
<dbReference type="InterPro" id="IPR003613">
    <property type="entry name" value="Ubox_domain"/>
</dbReference>
<dbReference type="GO" id="GO:0016567">
    <property type="term" value="P:protein ubiquitination"/>
    <property type="evidence" value="ECO:0007669"/>
    <property type="project" value="InterPro"/>
</dbReference>
<dbReference type="CDD" id="cd16655">
    <property type="entry name" value="RING-Ubox_WDSUB1-like"/>
    <property type="match status" value="1"/>
</dbReference>
<keyword evidence="1" id="KW-0862">Zinc</keyword>
<dbReference type="PROSITE" id="PS51698">
    <property type="entry name" value="U_BOX"/>
    <property type="match status" value="1"/>
</dbReference>
<dbReference type="PANTHER" id="PTHR46573:SF1">
    <property type="entry name" value="WD REPEAT, SAM AND U-BOX DOMAIN-CONTAINING PROTEIN 1"/>
    <property type="match status" value="1"/>
</dbReference>
<dbReference type="InterPro" id="IPR013761">
    <property type="entry name" value="SAM/pointed_sf"/>
</dbReference>
<name>A0A7S2TQE8_9EUKA</name>
<dbReference type="SMART" id="SM00504">
    <property type="entry name" value="Ubox"/>
    <property type="match status" value="1"/>
</dbReference>
<dbReference type="PROSITE" id="PS50103">
    <property type="entry name" value="ZF_C3H1"/>
    <property type="match status" value="1"/>
</dbReference>
<dbReference type="Gene3D" id="3.30.40.10">
    <property type="entry name" value="Zinc/RING finger domain, C3HC4 (zinc finger)"/>
    <property type="match status" value="1"/>
</dbReference>
<feature type="domain" description="U-box" evidence="4">
    <location>
        <begin position="176"/>
        <end position="248"/>
    </location>
</feature>